<evidence type="ECO:0000259" key="6">
    <source>
        <dbReference type="Pfam" id="PF07291"/>
    </source>
</evidence>
<name>A0A6C2UN03_9BACT</name>
<evidence type="ECO:0000313" key="7">
    <source>
        <dbReference type="EMBL" id="VGO21409.1"/>
    </source>
</evidence>
<feature type="domain" description="Methylamine utilisation protein MauE" evidence="6">
    <location>
        <begin position="10"/>
        <end position="138"/>
    </location>
</feature>
<feature type="transmembrane region" description="Helical" evidence="5">
    <location>
        <begin position="50"/>
        <end position="72"/>
    </location>
</feature>
<organism evidence="7 8">
    <name type="scientific">Pontiella sulfatireligans</name>
    <dbReference type="NCBI Taxonomy" id="2750658"/>
    <lineage>
        <taxon>Bacteria</taxon>
        <taxon>Pseudomonadati</taxon>
        <taxon>Kiritimatiellota</taxon>
        <taxon>Kiritimatiellia</taxon>
        <taxon>Kiritimatiellales</taxon>
        <taxon>Pontiellaceae</taxon>
        <taxon>Pontiella</taxon>
    </lineage>
</organism>
<dbReference type="InterPro" id="IPR009908">
    <property type="entry name" value="Methylamine_util_MauE"/>
</dbReference>
<sequence length="144" mass="16047">MTRDQKIYRLAYWIASFIIAVILLSGYHKIIYPADFALSVYRFHLLPDALVNAASLYFSWLEIGCGICLLLIPKYRVAALWVALVLLMFFTGGIAINLLRGSAFSCGCFSRSPLARPMDWLSVARNIGLILLAAMALLGSQKTR</sequence>
<dbReference type="EMBL" id="CAAHFH010000002">
    <property type="protein sequence ID" value="VGO21409.1"/>
    <property type="molecule type" value="Genomic_DNA"/>
</dbReference>
<evidence type="ECO:0000256" key="5">
    <source>
        <dbReference type="SAM" id="Phobius"/>
    </source>
</evidence>
<keyword evidence="8" id="KW-1185">Reference proteome</keyword>
<gene>
    <name evidence="7" type="ORF">SCARR_03482</name>
</gene>
<comment type="subcellular location">
    <subcellularLocation>
        <location evidence="1">Membrane</location>
        <topology evidence="1">Multi-pass membrane protein</topology>
    </subcellularLocation>
</comment>
<dbReference type="AlphaFoldDB" id="A0A6C2UN03"/>
<evidence type="ECO:0000256" key="2">
    <source>
        <dbReference type="ARBA" id="ARBA00022692"/>
    </source>
</evidence>
<proteinExistence type="predicted"/>
<dbReference type="Proteomes" id="UP000346198">
    <property type="component" value="Unassembled WGS sequence"/>
</dbReference>
<protein>
    <recommendedName>
        <fullName evidence="6">Methylamine utilisation protein MauE domain-containing protein</fullName>
    </recommendedName>
</protein>
<keyword evidence="2 5" id="KW-0812">Transmembrane</keyword>
<feature type="transmembrane region" description="Helical" evidence="5">
    <location>
        <begin position="120"/>
        <end position="139"/>
    </location>
</feature>
<evidence type="ECO:0000256" key="3">
    <source>
        <dbReference type="ARBA" id="ARBA00022989"/>
    </source>
</evidence>
<dbReference type="RefSeq" id="WP_136062881.1">
    <property type="nucleotide sequence ID" value="NZ_CAAHFH010000002.1"/>
</dbReference>
<evidence type="ECO:0000256" key="4">
    <source>
        <dbReference type="ARBA" id="ARBA00023136"/>
    </source>
</evidence>
<evidence type="ECO:0000313" key="8">
    <source>
        <dbReference type="Proteomes" id="UP000346198"/>
    </source>
</evidence>
<feature type="transmembrane region" description="Helical" evidence="5">
    <location>
        <begin position="12"/>
        <end position="30"/>
    </location>
</feature>
<dbReference type="GO" id="GO:0016020">
    <property type="term" value="C:membrane"/>
    <property type="evidence" value="ECO:0007669"/>
    <property type="project" value="UniProtKB-SubCell"/>
</dbReference>
<dbReference type="UniPathway" id="UPA00895"/>
<keyword evidence="4 5" id="KW-0472">Membrane</keyword>
<feature type="transmembrane region" description="Helical" evidence="5">
    <location>
        <begin position="79"/>
        <end position="100"/>
    </location>
</feature>
<reference evidence="7 8" key="1">
    <citation type="submission" date="2019-04" db="EMBL/GenBank/DDBJ databases">
        <authorList>
            <person name="Van Vliet M D."/>
        </authorList>
    </citation>
    <scope>NUCLEOTIDE SEQUENCE [LARGE SCALE GENOMIC DNA]</scope>
    <source>
        <strain evidence="7 8">F21</strain>
    </source>
</reference>
<dbReference type="GO" id="GO:0030416">
    <property type="term" value="P:methylamine metabolic process"/>
    <property type="evidence" value="ECO:0007669"/>
    <property type="project" value="InterPro"/>
</dbReference>
<dbReference type="Pfam" id="PF07291">
    <property type="entry name" value="MauE"/>
    <property type="match status" value="1"/>
</dbReference>
<evidence type="ECO:0000256" key="1">
    <source>
        <dbReference type="ARBA" id="ARBA00004141"/>
    </source>
</evidence>
<keyword evidence="3 5" id="KW-1133">Transmembrane helix</keyword>
<accession>A0A6C2UN03</accession>